<dbReference type="Proteomes" id="UP000828048">
    <property type="component" value="Chromosome 5"/>
</dbReference>
<name>A0ACB7Y2E9_9ERIC</name>
<comment type="caution">
    <text evidence="1">The sequence shown here is derived from an EMBL/GenBank/DDBJ whole genome shotgun (WGS) entry which is preliminary data.</text>
</comment>
<organism evidence="1 2">
    <name type="scientific">Vaccinium darrowii</name>
    <dbReference type="NCBI Taxonomy" id="229202"/>
    <lineage>
        <taxon>Eukaryota</taxon>
        <taxon>Viridiplantae</taxon>
        <taxon>Streptophyta</taxon>
        <taxon>Embryophyta</taxon>
        <taxon>Tracheophyta</taxon>
        <taxon>Spermatophyta</taxon>
        <taxon>Magnoliopsida</taxon>
        <taxon>eudicotyledons</taxon>
        <taxon>Gunneridae</taxon>
        <taxon>Pentapetalae</taxon>
        <taxon>asterids</taxon>
        <taxon>Ericales</taxon>
        <taxon>Ericaceae</taxon>
        <taxon>Vaccinioideae</taxon>
        <taxon>Vaccinieae</taxon>
        <taxon>Vaccinium</taxon>
    </lineage>
</organism>
<proteinExistence type="predicted"/>
<keyword evidence="2" id="KW-1185">Reference proteome</keyword>
<protein>
    <submittedName>
        <fullName evidence="1">Uncharacterized protein</fullName>
    </submittedName>
</protein>
<accession>A0ACB7Y2E9</accession>
<dbReference type="EMBL" id="CM037155">
    <property type="protein sequence ID" value="KAH7847506.1"/>
    <property type="molecule type" value="Genomic_DNA"/>
</dbReference>
<evidence type="ECO:0000313" key="2">
    <source>
        <dbReference type="Proteomes" id="UP000828048"/>
    </source>
</evidence>
<evidence type="ECO:0000313" key="1">
    <source>
        <dbReference type="EMBL" id="KAH7847506.1"/>
    </source>
</evidence>
<sequence length="126" mass="14097">MDLPAWFRTGFGAARGLPWLYHGCQPPILPQNLSSGLARFMTRIIERSRVFGHNGCFIKRVCLQLYGFEVVLLELAFSQKPLDVSNAYLVDWVVQLSSSGQLNDAIDKSLCVRGHDEAIAQFLGIE</sequence>
<reference evidence="1 2" key="1">
    <citation type="journal article" date="2021" name="Hortic Res">
        <title>High-quality reference genome and annotation aids understanding of berry development for evergreen blueberry (Vaccinium darrowii).</title>
        <authorList>
            <person name="Yu J."/>
            <person name="Hulse-Kemp A.M."/>
            <person name="Babiker E."/>
            <person name="Staton M."/>
        </authorList>
    </citation>
    <scope>NUCLEOTIDE SEQUENCE [LARGE SCALE GENOMIC DNA]</scope>
    <source>
        <strain evidence="2">cv. NJ 8807/NJ 8810</strain>
        <tissue evidence="1">Young leaf</tissue>
    </source>
</reference>
<gene>
    <name evidence="1" type="ORF">Vadar_026943</name>
</gene>